<feature type="signal peptide" evidence="1">
    <location>
        <begin position="1"/>
        <end position="21"/>
    </location>
</feature>
<dbReference type="EMBL" id="CABPSB010000017">
    <property type="protein sequence ID" value="VVE38140.1"/>
    <property type="molecule type" value="Genomic_DNA"/>
</dbReference>
<organism evidence="2 3">
    <name type="scientific">Pandoraea anhela</name>
    <dbReference type="NCBI Taxonomy" id="2508295"/>
    <lineage>
        <taxon>Bacteria</taxon>
        <taxon>Pseudomonadati</taxon>
        <taxon>Pseudomonadota</taxon>
        <taxon>Betaproteobacteria</taxon>
        <taxon>Burkholderiales</taxon>
        <taxon>Burkholderiaceae</taxon>
        <taxon>Pandoraea</taxon>
    </lineage>
</organism>
<name>A0A5E4XPB2_9BURK</name>
<accession>A0A5E4XPB2</accession>
<evidence type="ECO:0000313" key="3">
    <source>
        <dbReference type="Proteomes" id="UP000406256"/>
    </source>
</evidence>
<feature type="chain" id="PRO_5022939171" evidence="1">
    <location>
        <begin position="22"/>
        <end position="85"/>
    </location>
</feature>
<dbReference type="AlphaFoldDB" id="A0A5E4XPB2"/>
<evidence type="ECO:0000256" key="1">
    <source>
        <dbReference type="SAM" id="SignalP"/>
    </source>
</evidence>
<reference evidence="2 3" key="1">
    <citation type="submission" date="2019-08" db="EMBL/GenBank/DDBJ databases">
        <authorList>
            <person name="Peeters C."/>
        </authorList>
    </citation>
    <scope>NUCLEOTIDE SEQUENCE [LARGE SCALE GENOMIC DNA]</scope>
    <source>
        <strain evidence="2 3">LMG 31108</strain>
    </source>
</reference>
<dbReference type="Proteomes" id="UP000406256">
    <property type="component" value="Unassembled WGS sequence"/>
</dbReference>
<evidence type="ECO:0000313" key="2">
    <source>
        <dbReference type="EMBL" id="VVE38140.1"/>
    </source>
</evidence>
<keyword evidence="1" id="KW-0732">Signal</keyword>
<gene>
    <name evidence="2" type="ORF">PAN31108_03994</name>
</gene>
<protein>
    <submittedName>
        <fullName evidence="2">Uncharacterized protein</fullName>
    </submittedName>
</protein>
<proteinExistence type="predicted"/>
<keyword evidence="3" id="KW-1185">Reference proteome</keyword>
<sequence length="85" mass="9739">MRAIRLSVFVICCVLGGAVSAQTVGSPTPQQVDQWIQYKIRLENPMCRQLSGMFRDAALANTPDYVKERYLEKIGEKLTKFNCWR</sequence>